<evidence type="ECO:0000259" key="9">
    <source>
        <dbReference type="Pfam" id="PF07715"/>
    </source>
</evidence>
<dbReference type="SUPFAM" id="SSF49452">
    <property type="entry name" value="Starch-binding domain-like"/>
    <property type="match status" value="1"/>
</dbReference>
<feature type="region of interest" description="Disordered" evidence="8">
    <location>
        <begin position="1"/>
        <end position="38"/>
    </location>
</feature>
<dbReference type="OMA" id="MTRMFST"/>
<evidence type="ECO:0000313" key="10">
    <source>
        <dbReference type="EMBL" id="HCT57999.1"/>
    </source>
</evidence>
<evidence type="ECO:0000256" key="7">
    <source>
        <dbReference type="PROSITE-ProRule" id="PRU01360"/>
    </source>
</evidence>
<dbReference type="GO" id="GO:0030246">
    <property type="term" value="F:carbohydrate binding"/>
    <property type="evidence" value="ECO:0007669"/>
    <property type="project" value="InterPro"/>
</dbReference>
<dbReference type="EMBL" id="DPIY01000010">
    <property type="protein sequence ID" value="HCT57999.1"/>
    <property type="molecule type" value="Genomic_DNA"/>
</dbReference>
<dbReference type="PROSITE" id="PS52016">
    <property type="entry name" value="TONB_DEPENDENT_REC_3"/>
    <property type="match status" value="1"/>
</dbReference>
<dbReference type="SUPFAM" id="SSF56935">
    <property type="entry name" value="Porins"/>
    <property type="match status" value="1"/>
</dbReference>
<dbReference type="GO" id="GO:0009279">
    <property type="term" value="C:cell outer membrane"/>
    <property type="evidence" value="ECO:0007669"/>
    <property type="project" value="UniProtKB-SubCell"/>
</dbReference>
<dbReference type="Gene3D" id="2.170.130.10">
    <property type="entry name" value="TonB-dependent receptor, plug domain"/>
    <property type="match status" value="1"/>
</dbReference>
<protein>
    <submittedName>
        <fullName evidence="10">TonB-dependent receptor</fullName>
    </submittedName>
</protein>
<evidence type="ECO:0000256" key="6">
    <source>
        <dbReference type="ARBA" id="ARBA00023237"/>
    </source>
</evidence>
<keyword evidence="2 7" id="KW-0813">Transport</keyword>
<dbReference type="InterPro" id="IPR012910">
    <property type="entry name" value="Plug_dom"/>
</dbReference>
<dbReference type="NCBIfam" id="TIGR04057">
    <property type="entry name" value="SusC_RagA_signa"/>
    <property type="match status" value="1"/>
</dbReference>
<dbReference type="Gene3D" id="2.40.170.20">
    <property type="entry name" value="TonB-dependent receptor, beta-barrel domain"/>
    <property type="match status" value="1"/>
</dbReference>
<proteinExistence type="inferred from homology"/>
<evidence type="ECO:0000256" key="4">
    <source>
        <dbReference type="ARBA" id="ARBA00022692"/>
    </source>
</evidence>
<sequence>MGSGCGSTADGRVRHWPHVRRTNPSGAGQGAGRTSRRRMGTVVSGIRPDFLTQQTAIAPLTPRIRGGIIAIRSLSRDPVCDRRHAIALPRSFRSVLMSARIPPRWHGLVLAIAVAVLAVVIRPQPLHAQAPGTIRGVVTDSSTGRPVASVQVSIPGSTRGTVTNEAGVYSLAGVPSGSVTLRLQRIGYTAISRSVTLSAGGTATLDVVLSPAATVLTTVVATGYGSSQRATVSAAIASVDSTTFARLPVTSIDNALQGRIAGVQVMQNSGEPGTGVSVRVRGPASLNAGNQPLYVVDGVPMLQGTFEQITSTSGQRMTPISALNPDDIASIDVLKDAAAAAIYGSRGSNGVVLITTKRGAGGNRFRFNISSSVGSQSVEKKLDLLNATQYVTLMNEGRANQAQTPLFAAGTDSINTDWQDAVFQSAPMSDVQLSVSGGTDRLRMFLSGANVSQKGVVIGSQYQRQTMRLNVDAQAAPKLSLIGSVGLTRESNDRVPGDLNVDGIITNAISLQPFSPIRGTSFGYGGISQNLLYSNPVAYAAYSSLNSRTLRALGNLEARITATDRFTITGRAGADVYAVDELRWRSPKVDRAASSSVGGEGVSGRTNATRYVTEAFGNYDLIRTDAQQLQLTAGGSMELNNSDFNYVSGTGFPTGFERYVRNAAAVSSFDGGATENTLVSYFARANWSARDRYLLSASFRTDGSSRFGSANRYGQFMAASGAWTISDEAFMSGLARHASLKLRASYGTTGNQGISDFASRTLATAQSYTGVTGLANSTLGNPNLKWELTKETDIGADIGLLGGRVNLNVDWYDRATSNLLVQRPVPATSGYTSVWDNVGAIKNSGFDLALQTQNVRSGKPGGFEWTTDLNVTFNKNEVTELYDGLPITATVSGRVTSVAAVGQPLGTFFLYQFLRVDPATGNALYRKADGTETLAPVAADLTYGGNPQPKYFGGLTNTFTWRNLDLKGFLQFSQGGKVLNLARIFMDDGGNSRDNKYASVLKRWQKAGDITDQPRMGSTGGARFLSTRFVEDGSFARLQEVTVGYRLPAALARSMRADNARLYFSGRNLITWSDYMGFNPDVNSNGANANTVMGVDYYAYPLARTFTFGITAGW</sequence>
<gene>
    <name evidence="10" type="ORF">DGD08_12415</name>
</gene>
<dbReference type="InterPro" id="IPR013784">
    <property type="entry name" value="Carb-bd-like_fold"/>
</dbReference>
<dbReference type="AlphaFoldDB" id="A0A3D4VA59"/>
<accession>A0A3D4VA59</accession>
<dbReference type="NCBIfam" id="TIGR04056">
    <property type="entry name" value="OMP_RagA_SusC"/>
    <property type="match status" value="1"/>
</dbReference>
<dbReference type="InterPro" id="IPR039426">
    <property type="entry name" value="TonB-dep_rcpt-like"/>
</dbReference>
<organism evidence="10 11">
    <name type="scientific">Gemmatimonas aurantiaca</name>
    <dbReference type="NCBI Taxonomy" id="173480"/>
    <lineage>
        <taxon>Bacteria</taxon>
        <taxon>Pseudomonadati</taxon>
        <taxon>Gemmatimonadota</taxon>
        <taxon>Gemmatimonadia</taxon>
        <taxon>Gemmatimonadales</taxon>
        <taxon>Gemmatimonadaceae</taxon>
        <taxon>Gemmatimonas</taxon>
    </lineage>
</organism>
<keyword evidence="6 7" id="KW-0998">Cell outer membrane</keyword>
<evidence type="ECO:0000313" key="11">
    <source>
        <dbReference type="Proteomes" id="UP000264071"/>
    </source>
</evidence>
<evidence type="ECO:0000256" key="5">
    <source>
        <dbReference type="ARBA" id="ARBA00023136"/>
    </source>
</evidence>
<dbReference type="InterPro" id="IPR037066">
    <property type="entry name" value="Plug_dom_sf"/>
</dbReference>
<keyword evidence="4 7" id="KW-0812">Transmembrane</keyword>
<keyword evidence="10" id="KW-0675">Receptor</keyword>
<keyword evidence="5 7" id="KW-0472">Membrane</keyword>
<comment type="similarity">
    <text evidence="7">Belongs to the TonB-dependent receptor family.</text>
</comment>
<reference evidence="10 11" key="1">
    <citation type="journal article" date="2018" name="Nat. Biotechnol.">
        <title>A standardized bacterial taxonomy based on genome phylogeny substantially revises the tree of life.</title>
        <authorList>
            <person name="Parks D.H."/>
            <person name="Chuvochina M."/>
            <person name="Waite D.W."/>
            <person name="Rinke C."/>
            <person name="Skarshewski A."/>
            <person name="Chaumeil P.A."/>
            <person name="Hugenholtz P."/>
        </authorList>
    </citation>
    <scope>NUCLEOTIDE SEQUENCE [LARGE SCALE GENOMIC DNA]</scope>
    <source>
        <strain evidence="10">UBA8844</strain>
    </source>
</reference>
<keyword evidence="3 7" id="KW-1134">Transmembrane beta strand</keyword>
<dbReference type="InterPro" id="IPR036942">
    <property type="entry name" value="Beta-barrel_TonB_sf"/>
</dbReference>
<evidence type="ECO:0000256" key="3">
    <source>
        <dbReference type="ARBA" id="ARBA00022452"/>
    </source>
</evidence>
<dbReference type="Pfam" id="PF07715">
    <property type="entry name" value="Plug"/>
    <property type="match status" value="1"/>
</dbReference>
<dbReference type="Pfam" id="PF13715">
    <property type="entry name" value="CarbopepD_reg_2"/>
    <property type="match status" value="1"/>
</dbReference>
<comment type="subcellular location">
    <subcellularLocation>
        <location evidence="1 7">Cell outer membrane</location>
        <topology evidence="1 7">Multi-pass membrane protein</topology>
    </subcellularLocation>
</comment>
<feature type="domain" description="TonB-dependent receptor plug" evidence="9">
    <location>
        <begin position="231"/>
        <end position="351"/>
    </location>
</feature>
<dbReference type="InterPro" id="IPR023997">
    <property type="entry name" value="TonB-dep_OMP_SusC/RagA_CS"/>
</dbReference>
<evidence type="ECO:0000256" key="1">
    <source>
        <dbReference type="ARBA" id="ARBA00004571"/>
    </source>
</evidence>
<dbReference type="InterPro" id="IPR023996">
    <property type="entry name" value="TonB-dep_OMP_SusC/RagA"/>
</dbReference>
<evidence type="ECO:0000256" key="2">
    <source>
        <dbReference type="ARBA" id="ARBA00022448"/>
    </source>
</evidence>
<evidence type="ECO:0000256" key="8">
    <source>
        <dbReference type="SAM" id="MobiDB-lite"/>
    </source>
</evidence>
<comment type="caution">
    <text evidence="10">The sequence shown here is derived from an EMBL/GenBank/DDBJ whole genome shotgun (WGS) entry which is preliminary data.</text>
</comment>
<name>A0A3D4VA59_9BACT</name>
<dbReference type="Gene3D" id="2.60.40.1120">
    <property type="entry name" value="Carboxypeptidase-like, regulatory domain"/>
    <property type="match status" value="1"/>
</dbReference>
<dbReference type="Proteomes" id="UP000264071">
    <property type="component" value="Unassembled WGS sequence"/>
</dbReference>